<organism evidence="1 2">
    <name type="scientific">Sorangium cellulosum</name>
    <name type="common">Polyangium cellulosum</name>
    <dbReference type="NCBI Taxonomy" id="56"/>
    <lineage>
        <taxon>Bacteria</taxon>
        <taxon>Pseudomonadati</taxon>
        <taxon>Myxococcota</taxon>
        <taxon>Polyangia</taxon>
        <taxon>Polyangiales</taxon>
        <taxon>Polyangiaceae</taxon>
        <taxon>Sorangium</taxon>
    </lineage>
</organism>
<comment type="caution">
    <text evidence="1">The sequence shown here is derived from an EMBL/GenBank/DDBJ whole genome shotgun (WGS) entry which is preliminary data.</text>
</comment>
<name>A0A150PUY1_SORCE</name>
<proteinExistence type="predicted"/>
<evidence type="ECO:0008006" key="3">
    <source>
        <dbReference type="Google" id="ProtNLM"/>
    </source>
</evidence>
<dbReference type="EMBL" id="JELY01000442">
    <property type="protein sequence ID" value="KYF59383.1"/>
    <property type="molecule type" value="Genomic_DNA"/>
</dbReference>
<sequence length="178" mass="19997">MATQDVMIIVDCESILKGVRDPASQIFMFADPSIVLDGQGTDELSIQVNNQDIIRWFVFPKVMQVQGSEDTYAVLAVGNYAWDQSTLLKEWTAYQGNGSIWTYQSDGVPLTQGQDVTAKRVTDYKPYIQANAALPGRPDPGTKQREAYYFYLNIYKGNGNAPAVKDYSWDPYVTVYQP</sequence>
<dbReference type="Proteomes" id="UP000075420">
    <property type="component" value="Unassembled WGS sequence"/>
</dbReference>
<dbReference type="Pfam" id="PF12306">
    <property type="entry name" value="PixA"/>
    <property type="match status" value="1"/>
</dbReference>
<evidence type="ECO:0000313" key="1">
    <source>
        <dbReference type="EMBL" id="KYF59383.1"/>
    </source>
</evidence>
<dbReference type="AlphaFoldDB" id="A0A150PUY1"/>
<accession>A0A150PUY1</accession>
<protein>
    <recommendedName>
        <fullName evidence="3">Inclusion body protein</fullName>
    </recommendedName>
</protein>
<gene>
    <name evidence="1" type="ORF">BE08_26265</name>
</gene>
<dbReference type="InterPro" id="IPR038712">
    <property type="entry name" value="PixA-like_sf"/>
</dbReference>
<reference evidence="1 2" key="1">
    <citation type="submission" date="2014-02" db="EMBL/GenBank/DDBJ databases">
        <title>The small core and large imbalanced accessory genome model reveals a collaborative survival strategy of Sorangium cellulosum strains in nature.</title>
        <authorList>
            <person name="Han K."/>
            <person name="Peng R."/>
            <person name="Blom J."/>
            <person name="Li Y.-Z."/>
        </authorList>
    </citation>
    <scope>NUCLEOTIDE SEQUENCE [LARGE SCALE GENOMIC DNA]</scope>
    <source>
        <strain evidence="1 2">So0157-25</strain>
    </source>
</reference>
<evidence type="ECO:0000313" key="2">
    <source>
        <dbReference type="Proteomes" id="UP000075420"/>
    </source>
</evidence>
<dbReference type="Gene3D" id="2.60.40.3910">
    <property type="entry name" value="Inclusion body protein"/>
    <property type="match status" value="1"/>
</dbReference>
<dbReference type="InterPro" id="IPR021087">
    <property type="entry name" value="Uncharacterised_PixA/AidA"/>
</dbReference>